<dbReference type="InterPro" id="IPR012347">
    <property type="entry name" value="Ferritin-like"/>
</dbReference>
<evidence type="ECO:0000259" key="2">
    <source>
        <dbReference type="Pfam" id="PF13628"/>
    </source>
</evidence>
<dbReference type="PANTHER" id="PTHR38593:SF1">
    <property type="entry name" value="BLR2558 PROTEIN"/>
    <property type="match status" value="1"/>
</dbReference>
<feature type="chain" id="PRO_5045662104" evidence="1">
    <location>
        <begin position="22"/>
        <end position="184"/>
    </location>
</feature>
<gene>
    <name evidence="3" type="ORF">PBT88_09285</name>
</gene>
<dbReference type="Gene3D" id="1.20.1260.10">
    <property type="match status" value="1"/>
</dbReference>
<dbReference type="InterPro" id="IPR025419">
    <property type="entry name" value="DUF4142"/>
</dbReference>
<keyword evidence="4" id="KW-1185">Reference proteome</keyword>
<dbReference type="Pfam" id="PF13628">
    <property type="entry name" value="DUF4142"/>
    <property type="match status" value="1"/>
</dbReference>
<evidence type="ECO:0000313" key="4">
    <source>
        <dbReference type="Proteomes" id="UP001210865"/>
    </source>
</evidence>
<feature type="signal peptide" evidence="1">
    <location>
        <begin position="1"/>
        <end position="21"/>
    </location>
</feature>
<sequence>MNKYLCAAALFLGTAGIAAQAGAQTATMDVSPIPSQSGPNFVNAASDVDVYQMKAAQLAVYKAQRDDVKAYAKGVFDAADTRHKALLASLHNDQRTIKTPTTMPSADRAAMLKLLSKSPRGSFDNLYLQQSVKIAKAGWSVSKGYALDGTDDSLKQVATTAAPSFEQEVTQATSLLPAALVGAQ</sequence>
<dbReference type="Proteomes" id="UP001210865">
    <property type="component" value="Chromosome"/>
</dbReference>
<organism evidence="3 4">
    <name type="scientific">Sphingomonas abietis</name>
    <dbReference type="NCBI Taxonomy" id="3012344"/>
    <lineage>
        <taxon>Bacteria</taxon>
        <taxon>Pseudomonadati</taxon>
        <taxon>Pseudomonadota</taxon>
        <taxon>Alphaproteobacteria</taxon>
        <taxon>Sphingomonadales</taxon>
        <taxon>Sphingomonadaceae</taxon>
        <taxon>Sphingomonas</taxon>
    </lineage>
</organism>
<keyword evidence="1" id="KW-0732">Signal</keyword>
<feature type="domain" description="DUF4142" evidence="2">
    <location>
        <begin position="39"/>
        <end position="175"/>
    </location>
</feature>
<dbReference type="EMBL" id="CP115174">
    <property type="protein sequence ID" value="WBO24268.1"/>
    <property type="molecule type" value="Genomic_DNA"/>
</dbReference>
<reference evidence="3 4" key="1">
    <citation type="submission" date="2022-12" db="EMBL/GenBank/DDBJ databases">
        <title>Sphingomonas abieness sp. nov., an endophytic bacterium isolated from Abies koreana.</title>
        <authorList>
            <person name="Jiang L."/>
            <person name="Lee J."/>
        </authorList>
    </citation>
    <scope>NUCLEOTIDE SEQUENCE [LARGE SCALE GENOMIC DNA]</scope>
    <source>
        <strain evidence="4">PAMB 00755</strain>
    </source>
</reference>
<evidence type="ECO:0000313" key="3">
    <source>
        <dbReference type="EMBL" id="WBO24268.1"/>
    </source>
</evidence>
<protein>
    <submittedName>
        <fullName evidence="3">DUF4142 domain-containing protein</fullName>
    </submittedName>
</protein>
<name>A0ABY7NUF7_9SPHN</name>
<dbReference type="PANTHER" id="PTHR38593">
    <property type="entry name" value="BLR2558 PROTEIN"/>
    <property type="match status" value="1"/>
</dbReference>
<evidence type="ECO:0000256" key="1">
    <source>
        <dbReference type="SAM" id="SignalP"/>
    </source>
</evidence>
<accession>A0ABY7NUF7</accession>
<dbReference type="RefSeq" id="WP_270078896.1">
    <property type="nucleotide sequence ID" value="NZ_CP115174.1"/>
</dbReference>
<proteinExistence type="predicted"/>